<feature type="compositionally biased region" description="Polar residues" evidence="1">
    <location>
        <begin position="20"/>
        <end position="31"/>
    </location>
</feature>
<evidence type="ECO:0000256" key="1">
    <source>
        <dbReference type="SAM" id="MobiDB-lite"/>
    </source>
</evidence>
<feature type="region of interest" description="Disordered" evidence="1">
    <location>
        <begin position="1"/>
        <end position="61"/>
    </location>
</feature>
<organism evidence="2 3">
    <name type="scientific">Liparis tanakae</name>
    <name type="common">Tanaka's snailfish</name>
    <dbReference type="NCBI Taxonomy" id="230148"/>
    <lineage>
        <taxon>Eukaryota</taxon>
        <taxon>Metazoa</taxon>
        <taxon>Chordata</taxon>
        <taxon>Craniata</taxon>
        <taxon>Vertebrata</taxon>
        <taxon>Euteleostomi</taxon>
        <taxon>Actinopterygii</taxon>
        <taxon>Neopterygii</taxon>
        <taxon>Teleostei</taxon>
        <taxon>Neoteleostei</taxon>
        <taxon>Acanthomorphata</taxon>
        <taxon>Eupercaria</taxon>
        <taxon>Perciformes</taxon>
        <taxon>Cottioidei</taxon>
        <taxon>Cottales</taxon>
        <taxon>Liparidae</taxon>
        <taxon>Liparis</taxon>
    </lineage>
</organism>
<feature type="compositionally biased region" description="Polar residues" evidence="1">
    <location>
        <begin position="1"/>
        <end position="11"/>
    </location>
</feature>
<evidence type="ECO:0000313" key="3">
    <source>
        <dbReference type="Proteomes" id="UP000314294"/>
    </source>
</evidence>
<keyword evidence="3" id="KW-1185">Reference proteome</keyword>
<dbReference type="EMBL" id="SRLO01000095">
    <property type="protein sequence ID" value="TNN76194.1"/>
    <property type="molecule type" value="Genomic_DNA"/>
</dbReference>
<reference evidence="2 3" key="1">
    <citation type="submission" date="2019-03" db="EMBL/GenBank/DDBJ databases">
        <title>First draft genome of Liparis tanakae, snailfish: a comprehensive survey of snailfish specific genes.</title>
        <authorList>
            <person name="Kim W."/>
            <person name="Song I."/>
            <person name="Jeong J.-H."/>
            <person name="Kim D."/>
            <person name="Kim S."/>
            <person name="Ryu S."/>
            <person name="Song J.Y."/>
            <person name="Lee S.K."/>
        </authorList>
    </citation>
    <scope>NUCLEOTIDE SEQUENCE [LARGE SCALE GENOMIC DNA]</scope>
    <source>
        <tissue evidence="2">Muscle</tissue>
    </source>
</reference>
<gene>
    <name evidence="2" type="ORF">EYF80_013482</name>
</gene>
<name>A0A4Z2IFK4_9TELE</name>
<evidence type="ECO:0000313" key="2">
    <source>
        <dbReference type="EMBL" id="TNN76194.1"/>
    </source>
</evidence>
<protein>
    <submittedName>
        <fullName evidence="2">Uncharacterized protein</fullName>
    </submittedName>
</protein>
<sequence>MSLKKSWSSSRNPRKATRLARTTANTFSPTRRTPAHLSNSARRASRSYRTLSHLPGTTQKR</sequence>
<dbReference type="Proteomes" id="UP000314294">
    <property type="component" value="Unassembled WGS sequence"/>
</dbReference>
<accession>A0A4Z2IFK4</accession>
<proteinExistence type="predicted"/>
<dbReference type="AlphaFoldDB" id="A0A4Z2IFK4"/>
<comment type="caution">
    <text evidence="2">The sequence shown here is derived from an EMBL/GenBank/DDBJ whole genome shotgun (WGS) entry which is preliminary data.</text>
</comment>